<evidence type="ECO:0000256" key="3">
    <source>
        <dbReference type="ARBA" id="ARBA00012438"/>
    </source>
</evidence>
<comment type="subcellular location">
    <subcellularLocation>
        <location evidence="2">Cell membrane</location>
    </subcellularLocation>
</comment>
<gene>
    <name evidence="12" type="ORF">GCM10025883_03820</name>
</gene>
<dbReference type="InterPro" id="IPR005467">
    <property type="entry name" value="His_kinase_dom"/>
</dbReference>
<keyword evidence="7" id="KW-0067">ATP-binding</keyword>
<keyword evidence="6" id="KW-0418">Kinase</keyword>
<evidence type="ECO:0000313" key="12">
    <source>
        <dbReference type="EMBL" id="GMA38337.1"/>
    </source>
</evidence>
<dbReference type="PANTHER" id="PTHR42878:SF7">
    <property type="entry name" value="SENSOR HISTIDINE KINASE GLRK"/>
    <property type="match status" value="1"/>
</dbReference>
<evidence type="ECO:0000256" key="10">
    <source>
        <dbReference type="SAM" id="Phobius"/>
    </source>
</evidence>
<evidence type="ECO:0000256" key="9">
    <source>
        <dbReference type="ARBA" id="ARBA00039401"/>
    </source>
</evidence>
<dbReference type="EMBL" id="BSUO01000001">
    <property type="protein sequence ID" value="GMA38337.1"/>
    <property type="molecule type" value="Genomic_DNA"/>
</dbReference>
<organism evidence="12 13">
    <name type="scientific">Mobilicoccus caccae</name>
    <dbReference type="NCBI Taxonomy" id="1859295"/>
    <lineage>
        <taxon>Bacteria</taxon>
        <taxon>Bacillati</taxon>
        <taxon>Actinomycetota</taxon>
        <taxon>Actinomycetes</taxon>
        <taxon>Micrococcales</taxon>
        <taxon>Dermatophilaceae</taxon>
        <taxon>Mobilicoccus</taxon>
    </lineage>
</organism>
<reference evidence="13" key="1">
    <citation type="journal article" date="2019" name="Int. J. Syst. Evol. Microbiol.">
        <title>The Global Catalogue of Microorganisms (GCM) 10K type strain sequencing project: providing services to taxonomists for standard genome sequencing and annotation.</title>
        <authorList>
            <consortium name="The Broad Institute Genomics Platform"/>
            <consortium name="The Broad Institute Genome Sequencing Center for Infectious Disease"/>
            <person name="Wu L."/>
            <person name="Ma J."/>
        </authorList>
    </citation>
    <scope>NUCLEOTIDE SEQUENCE [LARGE SCALE GENOMIC DNA]</scope>
    <source>
        <strain evidence="13">NBRC 113072</strain>
    </source>
</reference>
<dbReference type="InterPro" id="IPR050351">
    <property type="entry name" value="BphY/WalK/GraS-like"/>
</dbReference>
<dbReference type="Pfam" id="PF00512">
    <property type="entry name" value="HisKA"/>
    <property type="match status" value="1"/>
</dbReference>
<feature type="transmembrane region" description="Helical" evidence="10">
    <location>
        <begin position="20"/>
        <end position="42"/>
    </location>
</feature>
<evidence type="ECO:0000313" key="13">
    <source>
        <dbReference type="Proteomes" id="UP001157126"/>
    </source>
</evidence>
<dbReference type="InterPro" id="IPR003661">
    <property type="entry name" value="HisK_dim/P_dom"/>
</dbReference>
<evidence type="ECO:0000256" key="7">
    <source>
        <dbReference type="ARBA" id="ARBA00022840"/>
    </source>
</evidence>
<dbReference type="RefSeq" id="WP_284302411.1">
    <property type="nucleotide sequence ID" value="NZ_BSUO01000001.1"/>
</dbReference>
<keyword evidence="5" id="KW-0547">Nucleotide-binding</keyword>
<keyword evidence="10" id="KW-1133">Transmembrane helix</keyword>
<dbReference type="EC" id="2.7.13.3" evidence="3"/>
<proteinExistence type="predicted"/>
<dbReference type="InterPro" id="IPR036890">
    <property type="entry name" value="HATPase_C_sf"/>
</dbReference>
<dbReference type="Pfam" id="PF02518">
    <property type="entry name" value="HATPase_c"/>
    <property type="match status" value="1"/>
</dbReference>
<dbReference type="InterPro" id="IPR036097">
    <property type="entry name" value="HisK_dim/P_sf"/>
</dbReference>
<evidence type="ECO:0000256" key="5">
    <source>
        <dbReference type="ARBA" id="ARBA00022741"/>
    </source>
</evidence>
<evidence type="ECO:0000256" key="4">
    <source>
        <dbReference type="ARBA" id="ARBA00022679"/>
    </source>
</evidence>
<comment type="catalytic activity">
    <reaction evidence="1">
        <text>ATP + protein L-histidine = ADP + protein N-phospho-L-histidine.</text>
        <dbReference type="EC" id="2.7.13.3"/>
    </reaction>
</comment>
<dbReference type="SUPFAM" id="SSF55874">
    <property type="entry name" value="ATPase domain of HSP90 chaperone/DNA topoisomerase II/histidine kinase"/>
    <property type="match status" value="1"/>
</dbReference>
<sequence length="441" mass="47162">MKVSGRPPAPGEVLQGLRVRLTAVFFLVALVAFTLFVLALSVRDVEHHARWMDTLLRGEASRAAALIYVDSSGRVTTEALQQDHVGTQASGLFVLEQQGENFVEVFASGRSIDGEWQGFARTCLAAAPEVGAFADIGGERVAGMPWWGDTGDPHPAGCAMALASRAGLLHSHVTLPAMLGSGLLLVLLSAIVWWTAGRSMRVAESALDDRERFLATAAHEMRGPLAGIRLAAELALRSLPPDHPEPARQLRSLLATADRAGRVASNLLLATRIDHAEVPVQAPPVRLDELAFEVETAIDGVVVDVTERVEITGDAMLLRLAMTNLADNALRHGRSRGQGADVLLTVARRADHDVVRVADDGPGFPAGLDVTEPYVSGATGGNGLGLPLVRWIARRHGAVLWTGSADGEGGMRGAAVELRFPRDVAQRTSTTERGRARWWRS</sequence>
<evidence type="ECO:0000256" key="8">
    <source>
        <dbReference type="ARBA" id="ARBA00023012"/>
    </source>
</evidence>
<comment type="caution">
    <text evidence="12">The sequence shown here is derived from an EMBL/GenBank/DDBJ whole genome shotgun (WGS) entry which is preliminary data.</text>
</comment>
<keyword evidence="13" id="KW-1185">Reference proteome</keyword>
<dbReference type="CDD" id="cd00082">
    <property type="entry name" value="HisKA"/>
    <property type="match status" value="1"/>
</dbReference>
<dbReference type="Gene3D" id="1.10.287.130">
    <property type="match status" value="1"/>
</dbReference>
<dbReference type="PANTHER" id="PTHR42878">
    <property type="entry name" value="TWO-COMPONENT HISTIDINE KINASE"/>
    <property type="match status" value="1"/>
</dbReference>
<dbReference type="Gene3D" id="3.30.565.10">
    <property type="entry name" value="Histidine kinase-like ATPase, C-terminal domain"/>
    <property type="match status" value="1"/>
</dbReference>
<keyword evidence="10" id="KW-0812">Transmembrane</keyword>
<name>A0ABQ6IK89_9MICO</name>
<evidence type="ECO:0000256" key="2">
    <source>
        <dbReference type="ARBA" id="ARBA00004236"/>
    </source>
</evidence>
<evidence type="ECO:0000256" key="6">
    <source>
        <dbReference type="ARBA" id="ARBA00022777"/>
    </source>
</evidence>
<evidence type="ECO:0000259" key="11">
    <source>
        <dbReference type="PROSITE" id="PS50109"/>
    </source>
</evidence>
<dbReference type="InterPro" id="IPR003594">
    <property type="entry name" value="HATPase_dom"/>
</dbReference>
<keyword evidence="10" id="KW-0472">Membrane</keyword>
<keyword evidence="8" id="KW-0902">Two-component regulatory system</keyword>
<dbReference type="Proteomes" id="UP001157126">
    <property type="component" value="Unassembled WGS sequence"/>
</dbReference>
<evidence type="ECO:0000256" key="1">
    <source>
        <dbReference type="ARBA" id="ARBA00000085"/>
    </source>
</evidence>
<dbReference type="SMART" id="SM00387">
    <property type="entry name" value="HATPase_c"/>
    <property type="match status" value="1"/>
</dbReference>
<dbReference type="PROSITE" id="PS50109">
    <property type="entry name" value="HIS_KIN"/>
    <property type="match status" value="1"/>
</dbReference>
<feature type="transmembrane region" description="Helical" evidence="10">
    <location>
        <begin position="173"/>
        <end position="196"/>
    </location>
</feature>
<keyword evidence="4" id="KW-0808">Transferase</keyword>
<protein>
    <recommendedName>
        <fullName evidence="9">Sensor-like histidine kinase SenX3</fullName>
        <ecNumber evidence="3">2.7.13.3</ecNumber>
    </recommendedName>
</protein>
<accession>A0ABQ6IK89</accession>
<dbReference type="SUPFAM" id="SSF47384">
    <property type="entry name" value="Homodimeric domain of signal transducing histidine kinase"/>
    <property type="match status" value="1"/>
</dbReference>
<feature type="domain" description="Histidine kinase" evidence="11">
    <location>
        <begin position="216"/>
        <end position="424"/>
    </location>
</feature>
<dbReference type="SMART" id="SM00388">
    <property type="entry name" value="HisKA"/>
    <property type="match status" value="1"/>
</dbReference>